<evidence type="ECO:0000313" key="4">
    <source>
        <dbReference type="Proteomes" id="UP000500826"/>
    </source>
</evidence>
<reference evidence="3 4" key="1">
    <citation type="submission" date="2020-05" db="EMBL/GenBank/DDBJ databases">
        <title>Ramlibacter rhizophilus sp. nov., isolated from rhizosphere soil of national flower Mugunghwa from South Korea.</title>
        <authorList>
            <person name="Zheng-Fei Y."/>
            <person name="Huan T."/>
        </authorList>
    </citation>
    <scope>NUCLEOTIDE SEQUENCE [LARGE SCALE GENOMIC DNA]</scope>
    <source>
        <strain evidence="3 4">H242</strain>
    </source>
</reference>
<accession>A0ABX6P485</accession>
<name>A0ABX6P485_9BURK</name>
<organism evidence="3 4">
    <name type="scientific">Ramlibacter terrae</name>
    <dbReference type="NCBI Taxonomy" id="2732511"/>
    <lineage>
        <taxon>Bacteria</taxon>
        <taxon>Pseudomonadati</taxon>
        <taxon>Pseudomonadota</taxon>
        <taxon>Betaproteobacteria</taxon>
        <taxon>Burkholderiales</taxon>
        <taxon>Comamonadaceae</taxon>
        <taxon>Ramlibacter</taxon>
    </lineage>
</organism>
<feature type="chain" id="PRO_5045343975" evidence="2">
    <location>
        <begin position="25"/>
        <end position="172"/>
    </location>
</feature>
<feature type="compositionally biased region" description="Basic and acidic residues" evidence="1">
    <location>
        <begin position="139"/>
        <end position="172"/>
    </location>
</feature>
<keyword evidence="2" id="KW-0732">Signal</keyword>
<dbReference type="Pfam" id="PF12779">
    <property type="entry name" value="WXXGXW"/>
    <property type="match status" value="1"/>
</dbReference>
<keyword evidence="4" id="KW-1185">Reference proteome</keyword>
<feature type="compositionally biased region" description="Basic and acidic residues" evidence="1">
    <location>
        <begin position="99"/>
        <end position="131"/>
    </location>
</feature>
<dbReference type="EMBL" id="CP053418">
    <property type="protein sequence ID" value="QJW84334.1"/>
    <property type="molecule type" value="Genomic_DNA"/>
</dbReference>
<dbReference type="InterPro" id="IPR028974">
    <property type="entry name" value="TSP_type-3_rpt"/>
</dbReference>
<evidence type="ECO:0000256" key="1">
    <source>
        <dbReference type="SAM" id="MobiDB-lite"/>
    </source>
</evidence>
<feature type="region of interest" description="Disordered" evidence="1">
    <location>
        <begin position="98"/>
        <end position="172"/>
    </location>
</feature>
<proteinExistence type="predicted"/>
<sequence>MNNKTILGGIIAASLLGFGAAANAQYTAIVSVAPPAPQYEVVPAPRRGYVWAPGHYEWRGNQHVWVQGHWLTARNGYDYREPRWVQRGNGQWVLVGNTWERRGPNGDRDGDGIANRYDRDRNGDGYADNRRGGRGPNGDIDRDGVSNRNDRDRDGDGVPNHRDQFPDNRNRS</sequence>
<evidence type="ECO:0000313" key="3">
    <source>
        <dbReference type="EMBL" id="QJW84334.1"/>
    </source>
</evidence>
<gene>
    <name evidence="3" type="ORF">HK414_12710</name>
</gene>
<dbReference type="Proteomes" id="UP000500826">
    <property type="component" value="Chromosome"/>
</dbReference>
<reference evidence="3 4" key="2">
    <citation type="submission" date="2020-05" db="EMBL/GenBank/DDBJ databases">
        <authorList>
            <person name="Khan S.A."/>
            <person name="Jeon C.O."/>
            <person name="Chun B.H."/>
        </authorList>
    </citation>
    <scope>NUCLEOTIDE SEQUENCE [LARGE SCALE GENOMIC DNA]</scope>
    <source>
        <strain evidence="3 4">H242</strain>
    </source>
</reference>
<protein>
    <submittedName>
        <fullName evidence="3">BcpO-related WXXGXW repeat protein</fullName>
    </submittedName>
</protein>
<feature type="signal peptide" evidence="2">
    <location>
        <begin position="1"/>
        <end position="24"/>
    </location>
</feature>
<dbReference type="SUPFAM" id="SSF103647">
    <property type="entry name" value="TSP type-3 repeat"/>
    <property type="match status" value="1"/>
</dbReference>
<evidence type="ECO:0000256" key="2">
    <source>
        <dbReference type="SAM" id="SignalP"/>
    </source>
</evidence>
<dbReference type="InterPro" id="IPR024447">
    <property type="entry name" value="YXWGXW_rpt"/>
</dbReference>